<evidence type="ECO:0000313" key="2">
    <source>
        <dbReference type="Proteomes" id="UP001500037"/>
    </source>
</evidence>
<comment type="caution">
    <text evidence="1">The sequence shown here is derived from an EMBL/GenBank/DDBJ whole genome shotgun (WGS) entry which is preliminary data.</text>
</comment>
<dbReference type="EMBL" id="BAAALF010000004">
    <property type="protein sequence ID" value="GAA1218135.1"/>
    <property type="molecule type" value="Genomic_DNA"/>
</dbReference>
<organism evidence="1 2">
    <name type="scientific">Kitasatospora nipponensis</name>
    <dbReference type="NCBI Taxonomy" id="258049"/>
    <lineage>
        <taxon>Bacteria</taxon>
        <taxon>Bacillati</taxon>
        <taxon>Actinomycetota</taxon>
        <taxon>Actinomycetes</taxon>
        <taxon>Kitasatosporales</taxon>
        <taxon>Streptomycetaceae</taxon>
        <taxon>Kitasatospora</taxon>
    </lineage>
</organism>
<proteinExistence type="predicted"/>
<dbReference type="Proteomes" id="UP001500037">
    <property type="component" value="Unassembled WGS sequence"/>
</dbReference>
<gene>
    <name evidence="1" type="ORF">GCM10009665_05040</name>
</gene>
<sequence length="186" mass="20706">MGRPYTLPMIEILDNLDLLCQSHLDLATVEMGGIALGAPAARVPRPTIVGANSSIVIRYHGGTDIESEYYDGEGRRLTLDEVVDHASRSDGFLYCADKLTYKVRVGKVVGFAICGPHLSHFAHLTSYEEFLAAFGKPDRAREEVTYGELMGYDNYYWSAQKFVRWDAWDHRVSLINLGAFEGNTGP</sequence>
<accession>A0ABP4G9H7</accession>
<keyword evidence="2" id="KW-1185">Reference proteome</keyword>
<name>A0ABP4G9H7_9ACTN</name>
<evidence type="ECO:0000313" key="1">
    <source>
        <dbReference type="EMBL" id="GAA1218135.1"/>
    </source>
</evidence>
<reference evidence="2" key="1">
    <citation type="journal article" date="2019" name="Int. J. Syst. Evol. Microbiol.">
        <title>The Global Catalogue of Microorganisms (GCM) 10K type strain sequencing project: providing services to taxonomists for standard genome sequencing and annotation.</title>
        <authorList>
            <consortium name="The Broad Institute Genomics Platform"/>
            <consortium name="The Broad Institute Genome Sequencing Center for Infectious Disease"/>
            <person name="Wu L."/>
            <person name="Ma J."/>
        </authorList>
    </citation>
    <scope>NUCLEOTIDE SEQUENCE [LARGE SCALE GENOMIC DNA]</scope>
    <source>
        <strain evidence="2">JCM 13004</strain>
    </source>
</reference>
<protein>
    <submittedName>
        <fullName evidence="1">Uncharacterized protein</fullName>
    </submittedName>
</protein>